<proteinExistence type="predicted"/>
<keyword evidence="1" id="KW-1133">Transmembrane helix</keyword>
<feature type="transmembrane region" description="Helical" evidence="1">
    <location>
        <begin position="6"/>
        <end position="28"/>
    </location>
</feature>
<dbReference type="Proteomes" id="UP001273768">
    <property type="component" value="Unassembled WGS sequence"/>
</dbReference>
<organism evidence="2 3">
    <name type="scientific">Methanoculleus nereidis</name>
    <dbReference type="NCBI Taxonomy" id="2735141"/>
    <lineage>
        <taxon>Archaea</taxon>
        <taxon>Methanobacteriati</taxon>
        <taxon>Methanobacteriota</taxon>
        <taxon>Stenosarchaea group</taxon>
        <taxon>Methanomicrobia</taxon>
        <taxon>Methanomicrobiales</taxon>
        <taxon>Methanomicrobiaceae</taxon>
        <taxon>Methanoculleus</taxon>
    </lineage>
</organism>
<protein>
    <recommendedName>
        <fullName evidence="4">Archaeal Type IV pilin N-terminal domain-containing protein</fullName>
    </recommendedName>
</protein>
<keyword evidence="1" id="KW-0472">Membrane</keyword>
<gene>
    <name evidence="2" type="ORF">HL657_03525</name>
</gene>
<evidence type="ECO:0008006" key="4">
    <source>
        <dbReference type="Google" id="ProtNLM"/>
    </source>
</evidence>
<dbReference type="EMBL" id="JABFFQ010000001">
    <property type="protein sequence ID" value="MDV4342254.1"/>
    <property type="molecule type" value="Genomic_DNA"/>
</dbReference>
<evidence type="ECO:0000256" key="1">
    <source>
        <dbReference type="SAM" id="Phobius"/>
    </source>
</evidence>
<reference evidence="2 3" key="1">
    <citation type="submission" date="2020-05" db="EMBL/GenBank/DDBJ databases">
        <title>Isolation and characterization of methanoarchaea from a cold seep at offshore SW Taiwan.</title>
        <authorList>
            <person name="Chen Y.-W."/>
            <person name="Chen S.-C."/>
            <person name="Lai M.-C."/>
        </authorList>
    </citation>
    <scope>NUCLEOTIDE SEQUENCE [LARGE SCALE GENOMIC DNA]</scope>
    <source>
        <strain evidence="2 3">YWC-01</strain>
    </source>
</reference>
<keyword evidence="3" id="KW-1185">Reference proteome</keyword>
<dbReference type="RefSeq" id="WP_317295438.1">
    <property type="nucleotide sequence ID" value="NZ_JABFFQ010000001.1"/>
</dbReference>
<name>A0ABU3Z0Y9_9EURY</name>
<comment type="caution">
    <text evidence="2">The sequence shown here is derived from an EMBL/GenBank/DDBJ whole genome shotgun (WGS) entry which is preliminary data.</text>
</comment>
<accession>A0ABU3Z0Y9</accession>
<sequence length="203" mass="21570">MDPADGGLTVLEGIILCIVAVMVAVFAVHALNAPPGHPAGFVYSAFEETGGCLMVSGEVYGYALAGGTVDGVDLISVGPTRYGWDRSPAAFASSSAIWGASIWSRAVVEIATRDGAERLARTAETPVWPGNWMIVGTEHMIPFRQVDGDTLLEPGERFDLLLYPARSLAPGEKFLIRIVPPGAVPFTVERHVPPRITPVMNLG</sequence>
<keyword evidence="1" id="KW-0812">Transmembrane</keyword>
<evidence type="ECO:0000313" key="3">
    <source>
        <dbReference type="Proteomes" id="UP001273768"/>
    </source>
</evidence>
<evidence type="ECO:0000313" key="2">
    <source>
        <dbReference type="EMBL" id="MDV4342254.1"/>
    </source>
</evidence>